<accession>N4WWK8</accession>
<evidence type="ECO:0008006" key="3">
    <source>
        <dbReference type="Google" id="ProtNLM"/>
    </source>
</evidence>
<gene>
    <name evidence="1" type="ORF">J416_05603</name>
</gene>
<dbReference type="Proteomes" id="UP000012283">
    <property type="component" value="Unassembled WGS sequence"/>
</dbReference>
<protein>
    <recommendedName>
        <fullName evidence="3">Competence protein ComGF</fullName>
    </recommendedName>
</protein>
<dbReference type="EMBL" id="APML01000019">
    <property type="protein sequence ID" value="ENH97461.1"/>
    <property type="molecule type" value="Genomic_DNA"/>
</dbReference>
<proteinExistence type="predicted"/>
<organism evidence="1 2">
    <name type="scientific">Gracilibacillus halophilus YIM-C55.5</name>
    <dbReference type="NCBI Taxonomy" id="1308866"/>
    <lineage>
        <taxon>Bacteria</taxon>
        <taxon>Bacillati</taxon>
        <taxon>Bacillota</taxon>
        <taxon>Bacilli</taxon>
        <taxon>Bacillales</taxon>
        <taxon>Bacillaceae</taxon>
        <taxon>Gracilibacillus</taxon>
    </lineage>
</organism>
<keyword evidence="2" id="KW-1185">Reference proteome</keyword>
<comment type="caution">
    <text evidence="1">The sequence shown here is derived from an EMBL/GenBank/DDBJ whole genome shotgun (WGS) entry which is preliminary data.</text>
</comment>
<dbReference type="STRING" id="1308866.J416_05603"/>
<evidence type="ECO:0000313" key="2">
    <source>
        <dbReference type="Proteomes" id="UP000012283"/>
    </source>
</evidence>
<dbReference type="Pfam" id="PF15980">
    <property type="entry name" value="ComGF"/>
    <property type="match status" value="1"/>
</dbReference>
<sequence length="129" mass="14826">MVSTLVSLTITILLFHFATQIIQLSSTADNRTDLEVRQFFHFVLDELKTSENVHVQSNQLQFTNTDQELVTIGRTKDKVLRQVNHQGNDYLLFSLQSFSVQSHHGVITMKIITKDGGSYEKDIYYKTES</sequence>
<name>N4WWK8_9BACI</name>
<dbReference type="PATRIC" id="fig|1308866.3.peg.1133"/>
<reference evidence="1 2" key="1">
    <citation type="submission" date="2013-03" db="EMBL/GenBank/DDBJ databases">
        <title>Draft genome sequence of Gracibacillus halophilus YIM-C55.5, a moderately halophilic and thermophilic organism from the Xiaochaidamu salt lake.</title>
        <authorList>
            <person name="Sugumar T."/>
            <person name="Polireddy D.R."/>
            <person name="Antony A."/>
            <person name="Madhava Y.R."/>
            <person name="Sivakumar N."/>
        </authorList>
    </citation>
    <scope>NUCLEOTIDE SEQUENCE [LARGE SCALE GENOMIC DNA]</scope>
    <source>
        <strain evidence="1 2">YIM-C55.5</strain>
    </source>
</reference>
<dbReference type="AlphaFoldDB" id="N4WWK8"/>
<dbReference type="InterPro" id="IPR016977">
    <property type="entry name" value="ComGF"/>
</dbReference>
<evidence type="ECO:0000313" key="1">
    <source>
        <dbReference type="EMBL" id="ENH97461.1"/>
    </source>
</evidence>